<keyword evidence="5" id="KW-0325">Glycoprotein</keyword>
<dbReference type="InterPro" id="IPR029058">
    <property type="entry name" value="AB_hydrolase_fold"/>
</dbReference>
<evidence type="ECO:0000256" key="6">
    <source>
        <dbReference type="SAM" id="SignalP"/>
    </source>
</evidence>
<protein>
    <recommendedName>
        <fullName evidence="8">Dipeptidyl peptidase 2</fullName>
    </recommendedName>
</protein>
<keyword evidence="4" id="KW-0378">Hydrolase</keyword>
<dbReference type="InterPro" id="IPR008758">
    <property type="entry name" value="Peptidase_S28"/>
</dbReference>
<dbReference type="EMBL" id="HACG01016340">
    <property type="protein sequence ID" value="CEK63205.1"/>
    <property type="molecule type" value="Transcribed_RNA"/>
</dbReference>
<dbReference type="Gene3D" id="3.40.50.1820">
    <property type="entry name" value="alpha/beta hydrolase"/>
    <property type="match status" value="1"/>
</dbReference>
<dbReference type="InterPro" id="IPR042269">
    <property type="entry name" value="Ser_carbopepase_S28_SKS"/>
</dbReference>
<accession>A0A0B6Z651</accession>
<sequence length="468" mass="51916">LSKMVKAIVCLLLCIFGLSYADFPYKEAYYDQYVDHFNMMYYGNKTYMHRYLYQDKYWVQGGPIFVYAGNEGAIEGFWEASGFIHEIAPEFQAFVVFPEHRFYGKSLPFGNDSFRAPYLGLLTAEQAMADYAVFLTDLKQNLNATTSKVIAFGGSYGGMLAAYMRFKYPNIVDGALAASAPIYMQDPAGPHDFFFKHVTEDFLNTSVKCYNLIKLGYKQMNDLAAQGQSGLDQISAKFSLCNKLTDAASYQHLLGWSRNAFVMMAMLDYPYPTGFMAQLPGFPVKVACEKVLEASDPVSGIADASGVFYNTSLTCYDIQSEFIECADPTGCGTGNDATAWDYQACTELALPNGSNNVTDMFPVIPWNLDLKREYCQKTYGITTRDNWAGIEFLGLKIQSSSNIIFSNGNLDPWQGGGVNNDISDTLVAVKVIGGAHHLDLRASNPLDPPGVVEARAQEKGILRTWINS</sequence>
<evidence type="ECO:0000256" key="4">
    <source>
        <dbReference type="ARBA" id="ARBA00022801"/>
    </source>
</evidence>
<dbReference type="PANTHER" id="PTHR11010">
    <property type="entry name" value="PROTEASE S28 PRO-X CARBOXYPEPTIDASE-RELATED"/>
    <property type="match status" value="1"/>
</dbReference>
<feature type="signal peptide" evidence="6">
    <location>
        <begin position="1"/>
        <end position="21"/>
    </location>
</feature>
<dbReference type="GO" id="GO:0006508">
    <property type="term" value="P:proteolysis"/>
    <property type="evidence" value="ECO:0007669"/>
    <property type="project" value="UniProtKB-KW"/>
</dbReference>
<dbReference type="AlphaFoldDB" id="A0A0B6Z651"/>
<dbReference type="SUPFAM" id="SSF53474">
    <property type="entry name" value="alpha/beta-Hydrolases"/>
    <property type="match status" value="1"/>
</dbReference>
<evidence type="ECO:0000256" key="5">
    <source>
        <dbReference type="ARBA" id="ARBA00023180"/>
    </source>
</evidence>
<dbReference type="Gene3D" id="1.20.120.980">
    <property type="entry name" value="Serine carboxypeptidase S28, SKS domain"/>
    <property type="match status" value="1"/>
</dbReference>
<dbReference type="GO" id="GO:0008239">
    <property type="term" value="F:dipeptidyl-peptidase activity"/>
    <property type="evidence" value="ECO:0007669"/>
    <property type="project" value="TreeGrafter"/>
</dbReference>
<evidence type="ECO:0000256" key="2">
    <source>
        <dbReference type="ARBA" id="ARBA00022670"/>
    </source>
</evidence>
<dbReference type="GO" id="GO:0070008">
    <property type="term" value="F:serine-type exopeptidase activity"/>
    <property type="evidence" value="ECO:0007669"/>
    <property type="project" value="InterPro"/>
</dbReference>
<evidence type="ECO:0000256" key="1">
    <source>
        <dbReference type="ARBA" id="ARBA00011079"/>
    </source>
</evidence>
<dbReference type="PANTHER" id="PTHR11010:SF107">
    <property type="entry name" value="DIPEPTIDYL PEPTIDASE 2"/>
    <property type="match status" value="1"/>
</dbReference>
<comment type="similarity">
    <text evidence="1">Belongs to the peptidase S28 family.</text>
</comment>
<feature type="chain" id="PRO_5002110962" description="Dipeptidyl peptidase 2" evidence="6">
    <location>
        <begin position="22"/>
        <end position="468"/>
    </location>
</feature>
<dbReference type="Pfam" id="PF05577">
    <property type="entry name" value="Peptidase_S28"/>
    <property type="match status" value="1"/>
</dbReference>
<dbReference type="FunFam" id="1.20.120.980:FF:000001">
    <property type="entry name" value="Dipeptidyl peptidase 7"/>
    <property type="match status" value="1"/>
</dbReference>
<evidence type="ECO:0000256" key="3">
    <source>
        <dbReference type="ARBA" id="ARBA00022729"/>
    </source>
</evidence>
<gene>
    <name evidence="7" type="primary">ORF47529</name>
</gene>
<keyword evidence="3 6" id="KW-0732">Signal</keyword>
<name>A0A0B6Z651_9EUPU</name>
<evidence type="ECO:0008006" key="8">
    <source>
        <dbReference type="Google" id="ProtNLM"/>
    </source>
</evidence>
<dbReference type="GO" id="GO:0031982">
    <property type="term" value="C:vesicle"/>
    <property type="evidence" value="ECO:0007669"/>
    <property type="project" value="TreeGrafter"/>
</dbReference>
<keyword evidence="2" id="KW-0645">Protease</keyword>
<organism evidence="7">
    <name type="scientific">Arion vulgaris</name>
    <dbReference type="NCBI Taxonomy" id="1028688"/>
    <lineage>
        <taxon>Eukaryota</taxon>
        <taxon>Metazoa</taxon>
        <taxon>Spiralia</taxon>
        <taxon>Lophotrochozoa</taxon>
        <taxon>Mollusca</taxon>
        <taxon>Gastropoda</taxon>
        <taxon>Heterobranchia</taxon>
        <taxon>Euthyneura</taxon>
        <taxon>Panpulmonata</taxon>
        <taxon>Eupulmonata</taxon>
        <taxon>Stylommatophora</taxon>
        <taxon>Helicina</taxon>
        <taxon>Arionoidea</taxon>
        <taxon>Arionidae</taxon>
        <taxon>Arion</taxon>
    </lineage>
</organism>
<proteinExistence type="inferred from homology"/>
<reference evidence="7" key="1">
    <citation type="submission" date="2014-12" db="EMBL/GenBank/DDBJ databases">
        <title>Insight into the proteome of Arion vulgaris.</title>
        <authorList>
            <person name="Aradska J."/>
            <person name="Bulat T."/>
            <person name="Smidak R."/>
            <person name="Sarate P."/>
            <person name="Gangsoo J."/>
            <person name="Sialana F."/>
            <person name="Bilban M."/>
            <person name="Lubec G."/>
        </authorList>
    </citation>
    <scope>NUCLEOTIDE SEQUENCE</scope>
    <source>
        <tissue evidence="7">Skin</tissue>
    </source>
</reference>
<evidence type="ECO:0000313" key="7">
    <source>
        <dbReference type="EMBL" id="CEK63205.1"/>
    </source>
</evidence>
<feature type="non-terminal residue" evidence="7">
    <location>
        <position position="1"/>
    </location>
</feature>